<name>Q7XK92_ORYSJ</name>
<dbReference type="InterPro" id="IPR036188">
    <property type="entry name" value="FAD/NAD-bd_sf"/>
</dbReference>
<accession>Q7XK92</accession>
<evidence type="ECO:0000313" key="2">
    <source>
        <dbReference type="EMBL" id="CAE05789.2"/>
    </source>
</evidence>
<feature type="chain" id="PRO_5004296765" evidence="1">
    <location>
        <begin position="18"/>
        <end position="165"/>
    </location>
</feature>
<dbReference type="EMBL" id="AL606656">
    <property type="protein sequence ID" value="CAE05789.2"/>
    <property type="molecule type" value="Genomic_DNA"/>
</dbReference>
<dbReference type="Proteomes" id="UP000000763">
    <property type="component" value="Chromosome 4"/>
</dbReference>
<evidence type="ECO:0000256" key="1">
    <source>
        <dbReference type="SAM" id="SignalP"/>
    </source>
</evidence>
<evidence type="ECO:0000313" key="3">
    <source>
        <dbReference type="Proteomes" id="UP000000763"/>
    </source>
</evidence>
<dbReference type="PANTHER" id="PTHR15944">
    <property type="entry name" value="FARNESYLCYSTEINE LYASE"/>
    <property type="match status" value="1"/>
</dbReference>
<dbReference type="Pfam" id="PF13450">
    <property type="entry name" value="NAD_binding_8"/>
    <property type="match status" value="1"/>
</dbReference>
<dbReference type="PANTHER" id="PTHR15944:SF0">
    <property type="entry name" value="PRENYLCYSTEINE LYASE DOMAIN-CONTAINING PROTEIN"/>
    <property type="match status" value="1"/>
</dbReference>
<feature type="signal peptide" evidence="1">
    <location>
        <begin position="1"/>
        <end position="17"/>
    </location>
</feature>
<dbReference type="InterPro" id="IPR017046">
    <property type="entry name" value="Prenylcysteine_Oxase1"/>
</dbReference>
<proteinExistence type="predicted"/>
<reference evidence="3" key="2">
    <citation type="journal article" date="2008" name="Nucleic Acids Res.">
        <title>The rice annotation project database (RAP-DB): 2008 update.</title>
        <authorList>
            <consortium name="The rice annotation project (RAP)"/>
        </authorList>
    </citation>
    <scope>GENOME REANNOTATION</scope>
    <source>
        <strain evidence="3">cv. Nipponbare</strain>
    </source>
</reference>
<dbReference type="AlphaFoldDB" id="Q7XK92"/>
<reference evidence="3" key="1">
    <citation type="journal article" date="2005" name="Nature">
        <title>The map-based sequence of the rice genome.</title>
        <authorList>
            <consortium name="International rice genome sequencing project (IRGSP)"/>
            <person name="Matsumoto T."/>
            <person name="Wu J."/>
            <person name="Kanamori H."/>
            <person name="Katayose Y."/>
            <person name="Fujisawa M."/>
            <person name="Namiki N."/>
            <person name="Mizuno H."/>
            <person name="Yamamoto K."/>
            <person name="Antonio B.A."/>
            <person name="Baba T."/>
            <person name="Sakata K."/>
            <person name="Nagamura Y."/>
            <person name="Aoki H."/>
            <person name="Arikawa K."/>
            <person name="Arita K."/>
            <person name="Bito T."/>
            <person name="Chiden Y."/>
            <person name="Fujitsuka N."/>
            <person name="Fukunaka R."/>
            <person name="Hamada M."/>
            <person name="Harada C."/>
            <person name="Hayashi A."/>
            <person name="Hijishita S."/>
            <person name="Honda M."/>
            <person name="Hosokawa S."/>
            <person name="Ichikawa Y."/>
            <person name="Idonuma A."/>
            <person name="Iijima M."/>
            <person name="Ikeda M."/>
            <person name="Ikeno M."/>
            <person name="Ito K."/>
            <person name="Ito S."/>
            <person name="Ito T."/>
            <person name="Ito Y."/>
            <person name="Ito Y."/>
            <person name="Iwabuchi A."/>
            <person name="Kamiya K."/>
            <person name="Karasawa W."/>
            <person name="Kurita K."/>
            <person name="Katagiri S."/>
            <person name="Kikuta A."/>
            <person name="Kobayashi H."/>
            <person name="Kobayashi N."/>
            <person name="Machita K."/>
            <person name="Maehara T."/>
            <person name="Masukawa M."/>
            <person name="Mizubayashi T."/>
            <person name="Mukai Y."/>
            <person name="Nagasaki H."/>
            <person name="Nagata Y."/>
            <person name="Naito S."/>
            <person name="Nakashima M."/>
            <person name="Nakama Y."/>
            <person name="Nakamichi Y."/>
            <person name="Nakamura M."/>
            <person name="Meguro A."/>
            <person name="Negishi M."/>
            <person name="Ohta I."/>
            <person name="Ohta T."/>
            <person name="Okamoto M."/>
            <person name="Ono N."/>
            <person name="Saji S."/>
            <person name="Sakaguchi M."/>
            <person name="Sakai K."/>
            <person name="Shibata M."/>
            <person name="Shimokawa T."/>
            <person name="Song J."/>
            <person name="Takazaki Y."/>
            <person name="Terasawa K."/>
            <person name="Tsugane M."/>
            <person name="Tsuji K."/>
            <person name="Ueda S."/>
            <person name="Waki K."/>
            <person name="Yamagata H."/>
            <person name="Yamamoto M."/>
            <person name="Yamamoto S."/>
            <person name="Yamane H."/>
            <person name="Yoshiki S."/>
            <person name="Yoshihara R."/>
            <person name="Yukawa K."/>
            <person name="Zhong H."/>
            <person name="Yano M."/>
            <person name="Yuan Q."/>
            <person name="Ouyang S."/>
            <person name="Liu J."/>
            <person name="Jones K.M."/>
            <person name="Gansberger K."/>
            <person name="Moffat K."/>
            <person name="Hill J."/>
            <person name="Bera J."/>
            <person name="Fadrosh D."/>
            <person name="Jin S."/>
            <person name="Johri S."/>
            <person name="Kim M."/>
            <person name="Overton L."/>
            <person name="Reardon M."/>
            <person name="Tsitrin T."/>
            <person name="Vuong H."/>
            <person name="Weaver B."/>
            <person name="Ciecko A."/>
            <person name="Tallon L."/>
            <person name="Jackson J."/>
            <person name="Pai G."/>
            <person name="Aken S.V."/>
            <person name="Utterback T."/>
            <person name="Reidmuller S."/>
            <person name="Feldblyum T."/>
            <person name="Hsiao J."/>
            <person name="Zismann V."/>
            <person name="Iobst S."/>
            <person name="de Vazeille A.R."/>
            <person name="Buell C.R."/>
            <person name="Ying K."/>
            <person name="Li Y."/>
            <person name="Lu T."/>
            <person name="Huang Y."/>
            <person name="Zhao Q."/>
            <person name="Feng Q."/>
            <person name="Zhang L."/>
            <person name="Zhu J."/>
            <person name="Weng Q."/>
            <person name="Mu J."/>
            <person name="Lu Y."/>
            <person name="Fan D."/>
            <person name="Liu Y."/>
            <person name="Guan J."/>
            <person name="Zhang Y."/>
            <person name="Yu S."/>
            <person name="Liu X."/>
            <person name="Zhang Y."/>
            <person name="Hong G."/>
            <person name="Han B."/>
            <person name="Choisne N."/>
            <person name="Demange N."/>
            <person name="Orjeda G."/>
            <person name="Samain S."/>
            <person name="Cattolico L."/>
            <person name="Pelletier E."/>
            <person name="Couloux A."/>
            <person name="Segurens B."/>
            <person name="Wincker P."/>
            <person name="D'Hont A."/>
            <person name="Scarpelli C."/>
            <person name="Weissenbach J."/>
            <person name="Salanoubat M."/>
            <person name="Quetier F."/>
            <person name="Yu Y."/>
            <person name="Kim H.R."/>
            <person name="Rambo T."/>
            <person name="Currie J."/>
            <person name="Collura K."/>
            <person name="Luo M."/>
            <person name="Yang T."/>
            <person name="Ammiraju J.S.S."/>
            <person name="Engler F."/>
            <person name="Soderlund C."/>
            <person name="Wing R.A."/>
            <person name="Palmer L.E."/>
            <person name="de la Bastide M."/>
            <person name="Spiegel L."/>
            <person name="Nascimento L."/>
            <person name="Zutavern T."/>
            <person name="O'Shaughnessy A."/>
            <person name="Dike S."/>
            <person name="Dedhia N."/>
            <person name="Preston R."/>
            <person name="Balija V."/>
            <person name="McCombie W.R."/>
            <person name="Chow T."/>
            <person name="Chen H."/>
            <person name="Chung M."/>
            <person name="Chen C."/>
            <person name="Shaw J."/>
            <person name="Wu H."/>
            <person name="Hsiao K."/>
            <person name="Chao Y."/>
            <person name="Chu M."/>
            <person name="Cheng C."/>
            <person name="Hour A."/>
            <person name="Lee P."/>
            <person name="Lin S."/>
            <person name="Lin Y."/>
            <person name="Liou J."/>
            <person name="Liu S."/>
            <person name="Hsing Y."/>
            <person name="Raghuvanshi S."/>
            <person name="Mohanty A."/>
            <person name="Bharti A.K."/>
            <person name="Gaur A."/>
            <person name="Gupta V."/>
            <person name="Kumar D."/>
            <person name="Ravi V."/>
            <person name="Vij S."/>
            <person name="Kapur A."/>
            <person name="Khurana P."/>
            <person name="Khurana P."/>
            <person name="Khurana J.P."/>
            <person name="Tyagi A.K."/>
            <person name="Gaikwad K."/>
            <person name="Singh A."/>
            <person name="Dalal V."/>
            <person name="Srivastava S."/>
            <person name="Dixit A."/>
            <person name="Pal A.K."/>
            <person name="Ghazi I.A."/>
            <person name="Yadav M."/>
            <person name="Pandit A."/>
            <person name="Bhargava A."/>
            <person name="Sureshbabu K."/>
            <person name="Batra K."/>
            <person name="Sharma T.R."/>
            <person name="Mohapatra T."/>
            <person name="Singh N.K."/>
            <person name="Messing J."/>
            <person name="Nelson A.B."/>
            <person name="Fuks G."/>
            <person name="Kavchok S."/>
            <person name="Keizer G."/>
            <person name="Linton E."/>
            <person name="Llaca V."/>
            <person name="Song R."/>
            <person name="Tanyolac B."/>
            <person name="Young S."/>
            <person name="Ho-Il K."/>
            <person name="Hahn J.H."/>
            <person name="Sangsakoo G."/>
            <person name="Vanavichit A."/>
            <person name="de Mattos Luiz.A.T."/>
            <person name="Zimmer P.D."/>
            <person name="Malone G."/>
            <person name="Dellagostin O."/>
            <person name="de Oliveira A.C."/>
            <person name="Bevan M."/>
            <person name="Bancroft I."/>
            <person name="Minx P."/>
            <person name="Cordum H."/>
            <person name="Wilson R."/>
            <person name="Cheng Z."/>
            <person name="Jin W."/>
            <person name="Jiang J."/>
            <person name="Leong S.A."/>
            <person name="Iwama H."/>
            <person name="Gojobori T."/>
            <person name="Itoh T."/>
            <person name="Niimura Y."/>
            <person name="Fujii Y."/>
            <person name="Habara T."/>
            <person name="Sakai H."/>
            <person name="Sato Y."/>
            <person name="Wilson G."/>
            <person name="Kumar K."/>
            <person name="McCouch S."/>
            <person name="Juretic N."/>
            <person name="Hoen D."/>
            <person name="Wright S."/>
            <person name="Bruskiewich R."/>
            <person name="Bureau T."/>
            <person name="Miyao A."/>
            <person name="Hirochika H."/>
            <person name="Nishikawa T."/>
            <person name="Kadowaki K."/>
            <person name="Sugiura M."/>
            <person name="Burr B."/>
            <person name="Sasaki T."/>
        </authorList>
    </citation>
    <scope>NUCLEOTIDE SEQUENCE [LARGE SCALE GENOMIC DNA]</scope>
    <source>
        <strain evidence="3">cv. Nipponbare</strain>
    </source>
</reference>
<gene>
    <name evidence="2" type="primary">OSJNBb0020J19.18</name>
</gene>
<protein>
    <submittedName>
        <fullName evidence="2">OSJNBb0020J19.18 protein</fullName>
    </submittedName>
</protein>
<dbReference type="Gene3D" id="3.50.50.60">
    <property type="entry name" value="FAD/NAD(P)-binding domain"/>
    <property type="match status" value="1"/>
</dbReference>
<dbReference type="GO" id="GO:0001735">
    <property type="term" value="F:prenylcysteine oxidase activity"/>
    <property type="evidence" value="ECO:0007669"/>
    <property type="project" value="InterPro"/>
</dbReference>
<sequence>MPMPILLLLLLLPQGQGHGGAGDICIVGSGISGSSTAFFFTNYTTALSGAQLRVFERRAKVGGRLATVTVSGDHFEAGGSIIHPRNLHVRRFADLLGLEAKTDGDDDWLGIWDGHRFVFQTLRPLPPGTSWLRRKLHTLVNSLRLFKRYGLSLLKMDRFVQVPPP</sequence>
<dbReference type="SUPFAM" id="SSF51905">
    <property type="entry name" value="FAD/NAD(P)-binding domain"/>
    <property type="match status" value="1"/>
</dbReference>
<organism evidence="2 3">
    <name type="scientific">Oryza sativa subsp. japonica</name>
    <name type="common">Rice</name>
    <dbReference type="NCBI Taxonomy" id="39947"/>
    <lineage>
        <taxon>Eukaryota</taxon>
        <taxon>Viridiplantae</taxon>
        <taxon>Streptophyta</taxon>
        <taxon>Embryophyta</taxon>
        <taxon>Tracheophyta</taxon>
        <taxon>Spermatophyta</taxon>
        <taxon>Magnoliopsida</taxon>
        <taxon>Liliopsida</taxon>
        <taxon>Poales</taxon>
        <taxon>Poaceae</taxon>
        <taxon>BOP clade</taxon>
        <taxon>Oryzoideae</taxon>
        <taxon>Oryzeae</taxon>
        <taxon>Oryzinae</taxon>
        <taxon>Oryza</taxon>
        <taxon>Oryza sativa</taxon>
    </lineage>
</organism>
<keyword evidence="1" id="KW-0732">Signal</keyword>